<evidence type="ECO:0000313" key="2">
    <source>
        <dbReference type="EMBL" id="GEZ61897.1"/>
    </source>
</evidence>
<dbReference type="GO" id="GO:0005840">
    <property type="term" value="C:ribosome"/>
    <property type="evidence" value="ECO:0007669"/>
    <property type="project" value="UniProtKB-KW"/>
</dbReference>
<dbReference type="GO" id="GO:0003735">
    <property type="term" value="F:structural constituent of ribosome"/>
    <property type="evidence" value="ECO:0007669"/>
    <property type="project" value="InterPro"/>
</dbReference>
<dbReference type="GO" id="GO:0006412">
    <property type="term" value="P:translation"/>
    <property type="evidence" value="ECO:0007669"/>
    <property type="project" value="InterPro"/>
</dbReference>
<dbReference type="EMBL" id="BKCJ010301337">
    <property type="protein sequence ID" value="GEZ61897.1"/>
    <property type="molecule type" value="Genomic_DNA"/>
</dbReference>
<feature type="non-terminal residue" evidence="2">
    <location>
        <position position="1"/>
    </location>
</feature>
<protein>
    <submittedName>
        <fullName evidence="2">Ribosomal protein S5</fullName>
    </submittedName>
</protein>
<gene>
    <name evidence="2" type="ORF">Tci_533870</name>
</gene>
<dbReference type="AlphaFoldDB" id="A0A699IK50"/>
<reference evidence="2" key="1">
    <citation type="journal article" date="2019" name="Sci. Rep.">
        <title>Draft genome of Tanacetum cinerariifolium, the natural source of mosquito coil.</title>
        <authorList>
            <person name="Yamashiro T."/>
            <person name="Shiraishi A."/>
            <person name="Satake H."/>
            <person name="Nakayama K."/>
        </authorList>
    </citation>
    <scope>NUCLEOTIDE SEQUENCE</scope>
</reference>
<organism evidence="2">
    <name type="scientific">Tanacetum cinerariifolium</name>
    <name type="common">Dalmatian daisy</name>
    <name type="synonym">Chrysanthemum cinerariifolium</name>
    <dbReference type="NCBI Taxonomy" id="118510"/>
    <lineage>
        <taxon>Eukaryota</taxon>
        <taxon>Viridiplantae</taxon>
        <taxon>Streptophyta</taxon>
        <taxon>Embryophyta</taxon>
        <taxon>Tracheophyta</taxon>
        <taxon>Spermatophyta</taxon>
        <taxon>Magnoliopsida</taxon>
        <taxon>eudicotyledons</taxon>
        <taxon>Gunneridae</taxon>
        <taxon>Pentapetalae</taxon>
        <taxon>asterids</taxon>
        <taxon>campanulids</taxon>
        <taxon>Asterales</taxon>
        <taxon>Asteraceae</taxon>
        <taxon>Asteroideae</taxon>
        <taxon>Anthemideae</taxon>
        <taxon>Anthemidinae</taxon>
        <taxon>Tanacetum</taxon>
    </lineage>
</organism>
<dbReference type="GO" id="GO:0003723">
    <property type="term" value="F:RNA binding"/>
    <property type="evidence" value="ECO:0007669"/>
    <property type="project" value="UniProtKB-KW"/>
</dbReference>
<keyword evidence="2" id="KW-0689">Ribosomal protein</keyword>
<sequence>GFDVKLIEINRTCEVTKHIKYAMMVVYSNYHDVIGFAKAKGEAIPSASQKSSALTTFGAANSSPGPGNMDRNSLIPAMVAMISECISRDFVAEQISLKGIKFHTKESPQTLIKSADGSFSLKLIKEQPRDTHMLCFPQDASRIQGYLNLHVVSISEGDLLKLYSCEGDLLKLTLASFIEINSIVIESDQCCNKDWLLILAFSLGSDYVYLDVPDPDSLIEFAKNVIKYAETRLNPTLVIEAELAQKVGNDIKMPQLQ</sequence>
<proteinExistence type="predicted"/>
<keyword evidence="2" id="KW-0687">Ribonucleoprotein</keyword>
<accession>A0A699IK50</accession>
<keyword evidence="1" id="KW-0694">RNA-binding</keyword>
<name>A0A699IK50_TANCI</name>
<dbReference type="PANTHER" id="PTHR48432:SF1">
    <property type="entry name" value="S5 DRBM DOMAIN-CONTAINING PROTEIN"/>
    <property type="match status" value="1"/>
</dbReference>
<evidence type="ECO:0000256" key="1">
    <source>
        <dbReference type="ARBA" id="ARBA00022884"/>
    </source>
</evidence>
<comment type="caution">
    <text evidence="2">The sequence shown here is derived from an EMBL/GenBank/DDBJ whole genome shotgun (WGS) entry which is preliminary data.</text>
</comment>
<dbReference type="PANTHER" id="PTHR48432">
    <property type="entry name" value="S5 DRBM DOMAIN-CONTAINING PROTEIN"/>
    <property type="match status" value="1"/>
</dbReference>
<dbReference type="InterPro" id="IPR000851">
    <property type="entry name" value="Ribosomal_uS5"/>
</dbReference>